<name>A0A2N5V4M6_9BASI</name>
<dbReference type="EMBL" id="PGCJ01000133">
    <property type="protein sequence ID" value="PLW44856.1"/>
    <property type="molecule type" value="Genomic_DNA"/>
</dbReference>
<protein>
    <submittedName>
        <fullName evidence="1">Uncharacterized protein</fullName>
    </submittedName>
</protein>
<accession>A0A2N5V4M6</accession>
<proteinExistence type="predicted"/>
<reference evidence="1 2" key="1">
    <citation type="submission" date="2017-11" db="EMBL/GenBank/DDBJ databases">
        <title>De novo assembly and phasing of dikaryotic genomes from two isolates of Puccinia coronata f. sp. avenae, the causal agent of oat crown rust.</title>
        <authorList>
            <person name="Miller M.E."/>
            <person name="Zhang Y."/>
            <person name="Omidvar V."/>
            <person name="Sperschneider J."/>
            <person name="Schwessinger B."/>
            <person name="Raley C."/>
            <person name="Palmer J.M."/>
            <person name="Garnica D."/>
            <person name="Upadhyaya N."/>
            <person name="Rathjen J."/>
            <person name="Taylor J.M."/>
            <person name="Park R.F."/>
            <person name="Dodds P.N."/>
            <person name="Hirsch C.D."/>
            <person name="Kianian S.F."/>
            <person name="Figueroa M."/>
        </authorList>
    </citation>
    <scope>NUCLEOTIDE SEQUENCE [LARGE SCALE GENOMIC DNA]</scope>
    <source>
        <strain evidence="1">12NC29</strain>
    </source>
</reference>
<comment type="caution">
    <text evidence="1">The sequence shown here is derived from an EMBL/GenBank/DDBJ whole genome shotgun (WGS) entry which is preliminary data.</text>
</comment>
<dbReference type="AlphaFoldDB" id="A0A2N5V4M6"/>
<organism evidence="1 2">
    <name type="scientific">Puccinia coronata f. sp. avenae</name>
    <dbReference type="NCBI Taxonomy" id="200324"/>
    <lineage>
        <taxon>Eukaryota</taxon>
        <taxon>Fungi</taxon>
        <taxon>Dikarya</taxon>
        <taxon>Basidiomycota</taxon>
        <taxon>Pucciniomycotina</taxon>
        <taxon>Pucciniomycetes</taxon>
        <taxon>Pucciniales</taxon>
        <taxon>Pucciniaceae</taxon>
        <taxon>Puccinia</taxon>
    </lineage>
</organism>
<gene>
    <name evidence="1" type="ORF">PCANC_10815</name>
</gene>
<keyword evidence="2" id="KW-1185">Reference proteome</keyword>
<sequence length="64" mass="7384">MIGNPAAKDDQFEIVESIHESLGNADQLCYYRRHIIDELEKEAGTKATSSGEDKFLFDMFEWDQ</sequence>
<evidence type="ECO:0000313" key="1">
    <source>
        <dbReference type="EMBL" id="PLW44856.1"/>
    </source>
</evidence>
<evidence type="ECO:0000313" key="2">
    <source>
        <dbReference type="Proteomes" id="UP000235388"/>
    </source>
</evidence>
<dbReference type="Proteomes" id="UP000235388">
    <property type="component" value="Unassembled WGS sequence"/>
</dbReference>